<proteinExistence type="inferred from homology"/>
<evidence type="ECO:0000313" key="10">
    <source>
        <dbReference type="Proteomes" id="UP000314986"/>
    </source>
</evidence>
<reference evidence="10" key="1">
    <citation type="journal article" date="2006" name="Science">
        <title>Ancient noncoding elements conserved in the human genome.</title>
        <authorList>
            <person name="Venkatesh B."/>
            <person name="Kirkness E.F."/>
            <person name="Loh Y.H."/>
            <person name="Halpern A.L."/>
            <person name="Lee A.P."/>
            <person name="Johnson J."/>
            <person name="Dandona N."/>
            <person name="Viswanathan L.D."/>
            <person name="Tay A."/>
            <person name="Venter J.C."/>
            <person name="Strausberg R.L."/>
            <person name="Brenner S."/>
        </authorList>
    </citation>
    <scope>NUCLEOTIDE SEQUENCE [LARGE SCALE GENOMIC DNA]</scope>
</reference>
<sequence>MENLEITVSSITADISIQEDQTELSFEELNNLMEELRISIGDLKMETEMFQKALDRVMPQDVPQPILTRGQSSQDLSQARVRHRSRTRSFATERLQLLTADQKSDIAHRELEETKERVQTMKLQSERTIQNLLAVREEAEVGLIEIQKSTQEFERDFGFSGSSKKGIVIPTEKIYKYMEDRIRAKDIMIDRLRLKSTALMMQKSKLYQQLRQKEEMGEVLHEVDFQQLKIENRQHMEKISVLNDKLLWLKVITGQTQQVLNNYKRQLQKLITETKRLNTEIKSRHEMSHRIKIEMEEVEEERDKEERQNKKFRGLLSDYRVPEVLEYVCGKRNRFDLEQKLKTWKRKVDVAQLSHKTSTEAWERLKKYSTNAQNWDDELWTKESQLMLTQESVPRS</sequence>
<keyword evidence="10" id="KW-1185">Reference proteome</keyword>
<comment type="similarity">
    <text evidence="5">Belongs to the CFAP263 family.</text>
</comment>
<reference evidence="10" key="2">
    <citation type="journal article" date="2007" name="PLoS Biol.">
        <title>Survey sequencing and comparative analysis of the elephant shark (Callorhinchus milii) genome.</title>
        <authorList>
            <person name="Venkatesh B."/>
            <person name="Kirkness E.F."/>
            <person name="Loh Y.H."/>
            <person name="Halpern A.L."/>
            <person name="Lee A.P."/>
            <person name="Johnson J."/>
            <person name="Dandona N."/>
            <person name="Viswanathan L.D."/>
            <person name="Tay A."/>
            <person name="Venter J.C."/>
            <person name="Strausberg R.L."/>
            <person name="Brenner S."/>
        </authorList>
    </citation>
    <scope>NUCLEOTIDE SEQUENCE [LARGE SCALE GENOMIC DNA]</scope>
</reference>
<evidence type="ECO:0000259" key="8">
    <source>
        <dbReference type="Pfam" id="PF13870"/>
    </source>
</evidence>
<dbReference type="InterPro" id="IPR051885">
    <property type="entry name" value="CC_CF"/>
</dbReference>
<keyword evidence="2" id="KW-0970">Cilium biogenesis/degradation</keyword>
<dbReference type="GeneTree" id="ENSGT00940000154521"/>
<evidence type="ECO:0000256" key="5">
    <source>
        <dbReference type="ARBA" id="ARBA00044506"/>
    </source>
</evidence>
<reference evidence="10" key="3">
    <citation type="journal article" date="2014" name="Nature">
        <title>Elephant shark genome provides unique insights into gnathostome evolution.</title>
        <authorList>
            <consortium name="International Elephant Shark Genome Sequencing Consortium"/>
            <person name="Venkatesh B."/>
            <person name="Lee A.P."/>
            <person name="Ravi V."/>
            <person name="Maurya A.K."/>
            <person name="Lian M.M."/>
            <person name="Swann J.B."/>
            <person name="Ohta Y."/>
            <person name="Flajnik M.F."/>
            <person name="Sutoh Y."/>
            <person name="Kasahara M."/>
            <person name="Hoon S."/>
            <person name="Gangu V."/>
            <person name="Roy S.W."/>
            <person name="Irimia M."/>
            <person name="Korzh V."/>
            <person name="Kondrychyn I."/>
            <person name="Lim Z.W."/>
            <person name="Tay B.H."/>
            <person name="Tohari S."/>
            <person name="Kong K.W."/>
            <person name="Ho S."/>
            <person name="Lorente-Galdos B."/>
            <person name="Quilez J."/>
            <person name="Marques-Bonet T."/>
            <person name="Raney B.J."/>
            <person name="Ingham P.W."/>
            <person name="Tay A."/>
            <person name="Hillier L.W."/>
            <person name="Minx P."/>
            <person name="Boehm T."/>
            <person name="Wilson R.K."/>
            <person name="Brenner S."/>
            <person name="Warren W.C."/>
        </authorList>
    </citation>
    <scope>NUCLEOTIDE SEQUENCE [LARGE SCALE GENOMIC DNA]</scope>
</reference>
<dbReference type="GO" id="GO:0005930">
    <property type="term" value="C:axoneme"/>
    <property type="evidence" value="ECO:0007669"/>
    <property type="project" value="TreeGrafter"/>
</dbReference>
<evidence type="ECO:0000256" key="4">
    <source>
        <dbReference type="ARBA" id="ARBA00023273"/>
    </source>
</evidence>
<dbReference type="Ensembl" id="ENSCMIT00000012448.1">
    <property type="protein sequence ID" value="ENSCMIP00000012160.1"/>
    <property type="gene ID" value="ENSCMIG00000006238.1"/>
</dbReference>
<feature type="coiled-coil region" evidence="7">
    <location>
        <begin position="225"/>
        <end position="315"/>
    </location>
</feature>
<name>A0A4W3H9Y0_CALMI</name>
<evidence type="ECO:0000313" key="9">
    <source>
        <dbReference type="Ensembl" id="ENSCMIP00000012160.1"/>
    </source>
</evidence>
<reference evidence="9" key="5">
    <citation type="submission" date="2025-09" db="UniProtKB">
        <authorList>
            <consortium name="Ensembl"/>
        </authorList>
    </citation>
    <scope>IDENTIFICATION</scope>
</reference>
<evidence type="ECO:0000256" key="1">
    <source>
        <dbReference type="ARBA" id="ARBA00004138"/>
    </source>
</evidence>
<dbReference type="PANTHER" id="PTHR15654">
    <property type="entry name" value="COILED-COIL DOMAIN-CONTAINING PROTEIN 113-RELATED"/>
    <property type="match status" value="1"/>
</dbReference>
<dbReference type="GO" id="GO:0060271">
    <property type="term" value="P:cilium assembly"/>
    <property type="evidence" value="ECO:0007669"/>
    <property type="project" value="TreeGrafter"/>
</dbReference>
<accession>A0A4W3H9Y0</accession>
<organism evidence="9 10">
    <name type="scientific">Callorhinchus milii</name>
    <name type="common">Ghost shark</name>
    <dbReference type="NCBI Taxonomy" id="7868"/>
    <lineage>
        <taxon>Eukaryota</taxon>
        <taxon>Metazoa</taxon>
        <taxon>Chordata</taxon>
        <taxon>Craniata</taxon>
        <taxon>Vertebrata</taxon>
        <taxon>Chondrichthyes</taxon>
        <taxon>Holocephali</taxon>
        <taxon>Chimaeriformes</taxon>
        <taxon>Callorhinchidae</taxon>
        <taxon>Callorhinchus</taxon>
    </lineage>
</organism>
<feature type="domain" description="CCDC113/CCDC96 coiled-coil" evidence="8">
    <location>
        <begin position="183"/>
        <end position="353"/>
    </location>
</feature>
<dbReference type="GO" id="GO:0036064">
    <property type="term" value="C:ciliary basal body"/>
    <property type="evidence" value="ECO:0007669"/>
    <property type="project" value="TreeGrafter"/>
</dbReference>
<keyword evidence="3 7" id="KW-0175">Coiled coil</keyword>
<evidence type="ECO:0000256" key="6">
    <source>
        <dbReference type="ARBA" id="ARBA00044798"/>
    </source>
</evidence>
<reference evidence="9" key="4">
    <citation type="submission" date="2025-08" db="UniProtKB">
        <authorList>
            <consortium name="Ensembl"/>
        </authorList>
    </citation>
    <scope>IDENTIFICATION</scope>
</reference>
<dbReference type="Proteomes" id="UP000314986">
    <property type="component" value="Unassembled WGS sequence"/>
</dbReference>
<keyword evidence="4" id="KW-0966">Cell projection</keyword>
<dbReference type="Pfam" id="PF13870">
    <property type="entry name" value="CCDC113_CCDC96_CC"/>
    <property type="match status" value="1"/>
</dbReference>
<dbReference type="InterPro" id="IPR025254">
    <property type="entry name" value="CCDC113/CCDC96_CC"/>
</dbReference>
<dbReference type="STRING" id="7868.ENSCMIP00000012160"/>
<gene>
    <name evidence="9" type="primary">cfap263</name>
</gene>
<dbReference type="AlphaFoldDB" id="A0A4W3H9Y0"/>
<dbReference type="PANTHER" id="PTHR15654:SF2">
    <property type="entry name" value="COILED-COIL DOMAIN-CONTAINING PROTEIN 113"/>
    <property type="match status" value="1"/>
</dbReference>
<dbReference type="OMA" id="TCQQHRA"/>
<evidence type="ECO:0000256" key="3">
    <source>
        <dbReference type="ARBA" id="ARBA00023054"/>
    </source>
</evidence>
<evidence type="ECO:0000256" key="2">
    <source>
        <dbReference type="ARBA" id="ARBA00022794"/>
    </source>
</evidence>
<protein>
    <recommendedName>
        <fullName evidence="6">Cilia- and flagella-associated protein 263</fullName>
    </recommendedName>
</protein>
<dbReference type="InParanoid" id="A0A4W3H9Y0"/>
<comment type="subcellular location">
    <subcellularLocation>
        <location evidence="1">Cell projection</location>
        <location evidence="1">Cilium</location>
    </subcellularLocation>
</comment>
<evidence type="ECO:0000256" key="7">
    <source>
        <dbReference type="SAM" id="Coils"/>
    </source>
</evidence>